<protein>
    <submittedName>
        <fullName evidence="2">Uncharacterized protein</fullName>
    </submittedName>
</protein>
<accession>A0A9P6VMP4</accession>
<evidence type="ECO:0000256" key="1">
    <source>
        <dbReference type="SAM" id="MobiDB-lite"/>
    </source>
</evidence>
<name>A0A9P6VMP4_9HELO</name>
<dbReference type="AlphaFoldDB" id="A0A9P6VMP4"/>
<evidence type="ECO:0000313" key="2">
    <source>
        <dbReference type="EMBL" id="KAG0650377.1"/>
    </source>
</evidence>
<feature type="compositionally biased region" description="Polar residues" evidence="1">
    <location>
        <begin position="135"/>
        <end position="153"/>
    </location>
</feature>
<organism evidence="2 3">
    <name type="scientific">Hyphodiscus hymeniophilus</name>
    <dbReference type="NCBI Taxonomy" id="353542"/>
    <lineage>
        <taxon>Eukaryota</taxon>
        <taxon>Fungi</taxon>
        <taxon>Dikarya</taxon>
        <taxon>Ascomycota</taxon>
        <taxon>Pezizomycotina</taxon>
        <taxon>Leotiomycetes</taxon>
        <taxon>Helotiales</taxon>
        <taxon>Hyphodiscaceae</taxon>
        <taxon>Hyphodiscus</taxon>
    </lineage>
</organism>
<dbReference type="OrthoDB" id="3540796at2759"/>
<feature type="region of interest" description="Disordered" evidence="1">
    <location>
        <begin position="109"/>
        <end position="153"/>
    </location>
</feature>
<keyword evidence="3" id="KW-1185">Reference proteome</keyword>
<dbReference type="Proteomes" id="UP000785200">
    <property type="component" value="Unassembled WGS sequence"/>
</dbReference>
<gene>
    <name evidence="2" type="ORF">D0Z07_3414</name>
</gene>
<comment type="caution">
    <text evidence="2">The sequence shown here is derived from an EMBL/GenBank/DDBJ whole genome shotgun (WGS) entry which is preliminary data.</text>
</comment>
<evidence type="ECO:0000313" key="3">
    <source>
        <dbReference type="Proteomes" id="UP000785200"/>
    </source>
</evidence>
<dbReference type="EMBL" id="VNKQ01000006">
    <property type="protein sequence ID" value="KAG0650377.1"/>
    <property type="molecule type" value="Genomic_DNA"/>
</dbReference>
<sequence>MPVGIQSSNVARLCSELGFSGKHPGRKEKDLTCLTRSFPIDSLSKGTPRPFFRADSLEALQLAIQFCSENQRGHFFWPDNSHQEWPTWLSDQPKCVPLYGTINVRELSPQSQQLVGPPPPKGTRRRPIKAPTSAGRRNSTANGSSSEPATSIDFQPDTETFALYVNHIETLDEDDEKPLHAFTQKWLRSNAEWPESADPRLYNFMHTNRCYDPNHQEDRKELAMVNVLRHNTEIAELHGHPLLYSVLKDRVLERVDFLAQNLITKKILAFDDKNKIQMVKAFRNVWVNRGKFWEKKRAGDPFEGDGLRQAIRLLDDLK</sequence>
<reference evidence="2" key="1">
    <citation type="submission" date="2019-07" db="EMBL/GenBank/DDBJ databases">
        <title>Hyphodiscus hymeniophilus genome sequencing and assembly.</title>
        <authorList>
            <person name="Kramer G."/>
            <person name="Nodwell J."/>
        </authorList>
    </citation>
    <scope>NUCLEOTIDE SEQUENCE</scope>
    <source>
        <strain evidence="2">ATCC 34498</strain>
    </source>
</reference>
<proteinExistence type="predicted"/>